<dbReference type="AlphaFoldDB" id="A0A833Y3B5"/>
<organism evidence="2 3">
    <name type="scientific">Juglans regia</name>
    <name type="common">English walnut</name>
    <dbReference type="NCBI Taxonomy" id="51240"/>
    <lineage>
        <taxon>Eukaryota</taxon>
        <taxon>Viridiplantae</taxon>
        <taxon>Streptophyta</taxon>
        <taxon>Embryophyta</taxon>
        <taxon>Tracheophyta</taxon>
        <taxon>Spermatophyta</taxon>
        <taxon>Magnoliopsida</taxon>
        <taxon>eudicotyledons</taxon>
        <taxon>Gunneridae</taxon>
        <taxon>Pentapetalae</taxon>
        <taxon>rosids</taxon>
        <taxon>fabids</taxon>
        <taxon>Fagales</taxon>
        <taxon>Juglandaceae</taxon>
        <taxon>Juglans</taxon>
    </lineage>
</organism>
<sequence>VHQIQQAGNSWKYCLEMLAVFEKAIGKPPEELKLPSMGTLENMKSRQEIAKIIRSLWPESMVMYNLPNGNFMAMSHENESPLQPRSNVVKDDIFCIFNGILMNTPELRRHYGLSRQATEAMIVVEAYKVLRDRAPYPPDQIIKDLEGKFAFIIFDATSGRLFLARDREGRVELEWGMGSDGSLVCSNDPNLIREACGKSCAPFPPGCIFMNGSGLLSFDHPLHRVRAIVREDDNGHICGVIFQVDLYTRLPSIPRTGSAANWADAAVAESEQRS</sequence>
<evidence type="ECO:0000313" key="3">
    <source>
        <dbReference type="Proteomes" id="UP000619265"/>
    </source>
</evidence>
<dbReference type="SMART" id="SM01172">
    <property type="entry name" value="DUF3700"/>
    <property type="match status" value="1"/>
</dbReference>
<dbReference type="Proteomes" id="UP000619265">
    <property type="component" value="Unassembled WGS sequence"/>
</dbReference>
<feature type="domain" description="DUF3700" evidence="1">
    <location>
        <begin position="18"/>
        <end position="244"/>
    </location>
</feature>
<dbReference type="Gramene" id="Jr03_07120_p2">
    <property type="protein sequence ID" value="cds.Jr03_07120_p2"/>
    <property type="gene ID" value="Jr03_07120"/>
</dbReference>
<dbReference type="PANTHER" id="PTHR45952">
    <property type="entry name" value="ALUMINUM INDUCED PROTEIN WITH YGL AND LRDR MOTIFS"/>
    <property type="match status" value="1"/>
</dbReference>
<dbReference type="InterPro" id="IPR024286">
    <property type="entry name" value="DUF3700"/>
</dbReference>
<dbReference type="InterPro" id="IPR044828">
    <property type="entry name" value="TSJT1-like"/>
</dbReference>
<evidence type="ECO:0000313" key="2">
    <source>
        <dbReference type="EMBL" id="KAF5474390.1"/>
    </source>
</evidence>
<comment type="caution">
    <text evidence="2">The sequence shown here is derived from an EMBL/GenBank/DDBJ whole genome shotgun (WGS) entry which is preliminary data.</text>
</comment>
<name>A0A833Y3B5_JUGRE</name>
<evidence type="ECO:0000259" key="1">
    <source>
        <dbReference type="SMART" id="SM01172"/>
    </source>
</evidence>
<dbReference type="EMBL" id="LIHL02000003">
    <property type="protein sequence ID" value="KAF5474390.1"/>
    <property type="molecule type" value="Genomic_DNA"/>
</dbReference>
<dbReference type="PANTHER" id="PTHR45952:SF8">
    <property type="entry name" value="STEM-SPECIFIC PROTEIN TSJT1"/>
    <property type="match status" value="1"/>
</dbReference>
<accession>A0A833Y3B5</accession>
<feature type="non-terminal residue" evidence="2">
    <location>
        <position position="1"/>
    </location>
</feature>
<proteinExistence type="predicted"/>
<dbReference type="Pfam" id="PF12481">
    <property type="entry name" value="DUF3700"/>
    <property type="match status" value="1"/>
</dbReference>
<dbReference type="SUPFAM" id="SSF56235">
    <property type="entry name" value="N-terminal nucleophile aminohydrolases (Ntn hydrolases)"/>
    <property type="match status" value="1"/>
</dbReference>
<protein>
    <recommendedName>
        <fullName evidence="1">DUF3700 domain-containing protein</fullName>
    </recommendedName>
</protein>
<reference evidence="2" key="1">
    <citation type="submission" date="2015-10" db="EMBL/GenBank/DDBJ databases">
        <authorList>
            <person name="Martinez-Garcia P.J."/>
            <person name="Crepeau M.W."/>
            <person name="Puiu D."/>
            <person name="Gonzalez-Ibeas D."/>
            <person name="Whalen J."/>
            <person name="Stevens K."/>
            <person name="Paul R."/>
            <person name="Butterfield T."/>
            <person name="Britton M."/>
            <person name="Reagan R."/>
            <person name="Chakraborty S."/>
            <person name="Walawage S.L."/>
            <person name="Vasquez-Gross H.A."/>
            <person name="Cardeno C."/>
            <person name="Famula R."/>
            <person name="Pratt K."/>
            <person name="Kuruganti S."/>
            <person name="Aradhya M.K."/>
            <person name="Leslie C.A."/>
            <person name="Dandekar A.M."/>
            <person name="Salzberg S.L."/>
            <person name="Wegrzyn J.L."/>
            <person name="Langley C.H."/>
            <person name="Neale D.B."/>
        </authorList>
    </citation>
    <scope>NUCLEOTIDE SEQUENCE</scope>
    <source>
        <tissue evidence="2">Leaves</tissue>
    </source>
</reference>
<dbReference type="InterPro" id="IPR029055">
    <property type="entry name" value="Ntn_hydrolases_N"/>
</dbReference>
<reference evidence="2" key="2">
    <citation type="submission" date="2020-03" db="EMBL/GenBank/DDBJ databases">
        <title>Walnut 2.0.</title>
        <authorList>
            <person name="Marrano A."/>
            <person name="Britton M."/>
            <person name="Zimin A.V."/>
            <person name="Zaini P.A."/>
            <person name="Workman R."/>
            <person name="Puiu D."/>
            <person name="Bianco L."/>
            <person name="Allen B.J."/>
            <person name="Troggio M."/>
            <person name="Leslie C.A."/>
            <person name="Timp W."/>
            <person name="Dendekar A."/>
            <person name="Salzberg S.L."/>
            <person name="Neale D.B."/>
        </authorList>
    </citation>
    <scope>NUCLEOTIDE SEQUENCE</scope>
    <source>
        <tissue evidence="2">Leaves</tissue>
    </source>
</reference>
<gene>
    <name evidence="2" type="ORF">F2P56_006294</name>
</gene>
<dbReference type="Gene3D" id="3.60.20.10">
    <property type="entry name" value="Glutamine Phosphoribosylpyrophosphate, subunit 1, domain 1"/>
    <property type="match status" value="1"/>
</dbReference>